<dbReference type="Pfam" id="PF04072">
    <property type="entry name" value="LCM"/>
    <property type="match status" value="1"/>
</dbReference>
<protein>
    <recommendedName>
        <fullName evidence="5">S-adenosyl-L-methionine-dependent methyltransferase</fullName>
    </recommendedName>
</protein>
<dbReference type="PANTHER" id="PTHR43619:SF2">
    <property type="entry name" value="S-ADENOSYL-L-METHIONINE-DEPENDENT METHYLTRANSFERASES SUPERFAMILY PROTEIN"/>
    <property type="match status" value="1"/>
</dbReference>
<dbReference type="InterPro" id="IPR029063">
    <property type="entry name" value="SAM-dependent_MTases_sf"/>
</dbReference>
<keyword evidence="2" id="KW-0808">Transferase</keyword>
<dbReference type="GO" id="GO:0032259">
    <property type="term" value="P:methylation"/>
    <property type="evidence" value="ECO:0007669"/>
    <property type="project" value="UniProtKB-KW"/>
</dbReference>
<sequence>MHEHRKGDLRGRLMVAPVVGVPGIGRFVDVRTAWLDGCVAAALDGGAEQVVVIAAGYDTRAYRLHRPGVKFFEIDLPHSSASKKARGRELVAACLPDAERCPRPAFIAADLSEAVRVLFESLAALATPGSRFCFDWLRLSVMSGRAFNPGFETMALALGTPARPLVHCFATAVPHPSHGQNAAKPDAPLLVTRVC</sequence>
<evidence type="ECO:0000256" key="2">
    <source>
        <dbReference type="ARBA" id="ARBA00022679"/>
    </source>
</evidence>
<organism evidence="3 4">
    <name type="scientific">Monoraphidium neglectum</name>
    <dbReference type="NCBI Taxonomy" id="145388"/>
    <lineage>
        <taxon>Eukaryota</taxon>
        <taxon>Viridiplantae</taxon>
        <taxon>Chlorophyta</taxon>
        <taxon>core chlorophytes</taxon>
        <taxon>Chlorophyceae</taxon>
        <taxon>CS clade</taxon>
        <taxon>Sphaeropleales</taxon>
        <taxon>Selenastraceae</taxon>
        <taxon>Monoraphidium</taxon>
    </lineage>
</organism>
<dbReference type="STRING" id="145388.A0A0D2KIW0"/>
<evidence type="ECO:0000256" key="1">
    <source>
        <dbReference type="ARBA" id="ARBA00022603"/>
    </source>
</evidence>
<accession>A0A0D2KIW0</accession>
<name>A0A0D2KIW0_9CHLO</name>
<dbReference type="GO" id="GO:0008168">
    <property type="term" value="F:methyltransferase activity"/>
    <property type="evidence" value="ECO:0007669"/>
    <property type="project" value="UniProtKB-KW"/>
</dbReference>
<evidence type="ECO:0008006" key="5">
    <source>
        <dbReference type="Google" id="ProtNLM"/>
    </source>
</evidence>
<evidence type="ECO:0000313" key="3">
    <source>
        <dbReference type="EMBL" id="KIY95728.1"/>
    </source>
</evidence>
<reference evidence="3 4" key="1">
    <citation type="journal article" date="2013" name="BMC Genomics">
        <title>Reconstruction of the lipid metabolism for the microalga Monoraphidium neglectum from its genome sequence reveals characteristics suitable for biofuel production.</title>
        <authorList>
            <person name="Bogen C."/>
            <person name="Al-Dilaimi A."/>
            <person name="Albersmeier A."/>
            <person name="Wichmann J."/>
            <person name="Grundmann M."/>
            <person name="Rupp O."/>
            <person name="Lauersen K.J."/>
            <person name="Blifernez-Klassen O."/>
            <person name="Kalinowski J."/>
            <person name="Goesmann A."/>
            <person name="Mussgnug J.H."/>
            <person name="Kruse O."/>
        </authorList>
    </citation>
    <scope>NUCLEOTIDE SEQUENCE [LARGE SCALE GENOMIC DNA]</scope>
    <source>
        <strain evidence="3 4">SAG 48.87</strain>
    </source>
</reference>
<dbReference type="InterPro" id="IPR007213">
    <property type="entry name" value="Ppm1/Ppm2/Tcmp"/>
</dbReference>
<dbReference type="GeneID" id="25729578"/>
<keyword evidence="4" id="KW-1185">Reference proteome</keyword>
<dbReference type="SUPFAM" id="SSF53335">
    <property type="entry name" value="S-adenosyl-L-methionine-dependent methyltransferases"/>
    <property type="match status" value="1"/>
</dbReference>
<proteinExistence type="predicted"/>
<gene>
    <name evidence="3" type="ORF">MNEG_12236</name>
</gene>
<keyword evidence="1" id="KW-0489">Methyltransferase</keyword>
<dbReference type="EMBL" id="KK103355">
    <property type="protein sequence ID" value="KIY95728.1"/>
    <property type="molecule type" value="Genomic_DNA"/>
</dbReference>
<dbReference type="RefSeq" id="XP_013894748.1">
    <property type="nucleotide sequence ID" value="XM_014039294.1"/>
</dbReference>
<dbReference type="AlphaFoldDB" id="A0A0D2KIW0"/>
<dbReference type="Proteomes" id="UP000054498">
    <property type="component" value="Unassembled WGS sequence"/>
</dbReference>
<evidence type="ECO:0000313" key="4">
    <source>
        <dbReference type="Proteomes" id="UP000054498"/>
    </source>
</evidence>
<dbReference type="OrthoDB" id="203237at2759"/>
<dbReference type="KEGG" id="mng:MNEG_12236"/>
<dbReference type="Gene3D" id="3.40.50.150">
    <property type="entry name" value="Vaccinia Virus protein VP39"/>
    <property type="match status" value="1"/>
</dbReference>
<dbReference type="PANTHER" id="PTHR43619">
    <property type="entry name" value="S-ADENOSYL-L-METHIONINE-DEPENDENT METHYLTRANSFERASE YKTD-RELATED"/>
    <property type="match status" value="1"/>
</dbReference>